<dbReference type="InterPro" id="IPR013083">
    <property type="entry name" value="Znf_RING/FYVE/PHD"/>
</dbReference>
<dbReference type="EMBL" id="JAGGNH010000001">
    <property type="protein sequence ID" value="KAJ0989491.1"/>
    <property type="molecule type" value="Genomic_DNA"/>
</dbReference>
<dbReference type="PANTHER" id="PTHR22937">
    <property type="entry name" value="E3 UBIQUITIN-PROTEIN LIGASE RNF165"/>
    <property type="match status" value="1"/>
</dbReference>
<dbReference type="Gene3D" id="3.30.40.10">
    <property type="entry name" value="Zinc/RING finger domain, C3HC4 (zinc finger)"/>
    <property type="match status" value="1"/>
</dbReference>
<keyword evidence="5 8" id="KW-0863">Zinc-finger</keyword>
<reference evidence="11" key="2">
    <citation type="journal article" date="2022" name="Hortic Res">
        <title>The genome of Dioscorea zingiberensis sheds light on the biosynthesis, origin and evolution of the medicinally important diosgenin saponins.</title>
        <authorList>
            <person name="Li Y."/>
            <person name="Tan C."/>
            <person name="Li Z."/>
            <person name="Guo J."/>
            <person name="Li S."/>
            <person name="Chen X."/>
            <person name="Wang C."/>
            <person name="Dai X."/>
            <person name="Yang H."/>
            <person name="Song W."/>
            <person name="Hou L."/>
            <person name="Xu J."/>
            <person name="Tong Z."/>
            <person name="Xu A."/>
            <person name="Yuan X."/>
            <person name="Wang W."/>
            <person name="Yang Q."/>
            <person name="Chen L."/>
            <person name="Sun Z."/>
            <person name="Wang K."/>
            <person name="Pan B."/>
            <person name="Chen J."/>
            <person name="Bao Y."/>
            <person name="Liu F."/>
            <person name="Qi X."/>
            <person name="Gang D.R."/>
            <person name="Wen J."/>
            <person name="Li J."/>
        </authorList>
    </citation>
    <scope>NUCLEOTIDE SEQUENCE</scope>
    <source>
        <strain evidence="11">Dzin_1.0</strain>
    </source>
</reference>
<evidence type="ECO:0000313" key="11">
    <source>
        <dbReference type="EMBL" id="KAJ0989491.1"/>
    </source>
</evidence>
<gene>
    <name evidence="11" type="ORF">J5N97_007847</name>
</gene>
<reference evidence="11" key="1">
    <citation type="submission" date="2021-03" db="EMBL/GenBank/DDBJ databases">
        <authorList>
            <person name="Li Z."/>
            <person name="Yang C."/>
        </authorList>
    </citation>
    <scope>NUCLEOTIDE SEQUENCE</scope>
    <source>
        <strain evidence="11">Dzin_1.0</strain>
        <tissue evidence="11">Leaf</tissue>
    </source>
</reference>
<comment type="catalytic activity">
    <reaction evidence="1">
        <text>S-ubiquitinyl-[E2 ubiquitin-conjugating enzyme]-L-cysteine + [acceptor protein]-L-lysine = [E2 ubiquitin-conjugating enzyme]-L-cysteine + N(6)-ubiquitinyl-[acceptor protein]-L-lysine.</text>
        <dbReference type="EC" id="2.3.2.27"/>
    </reaction>
</comment>
<evidence type="ECO:0000259" key="10">
    <source>
        <dbReference type="PROSITE" id="PS50089"/>
    </source>
</evidence>
<evidence type="ECO:0000256" key="9">
    <source>
        <dbReference type="SAM" id="MobiDB-lite"/>
    </source>
</evidence>
<feature type="compositionally biased region" description="Low complexity" evidence="9">
    <location>
        <begin position="92"/>
        <end position="105"/>
    </location>
</feature>
<accession>A0A9D5HV98</accession>
<evidence type="ECO:0000256" key="4">
    <source>
        <dbReference type="ARBA" id="ARBA00022723"/>
    </source>
</evidence>
<dbReference type="EC" id="2.3.2.27" evidence="2"/>
<dbReference type="PROSITE" id="PS50089">
    <property type="entry name" value="ZF_RING_2"/>
    <property type="match status" value="1"/>
</dbReference>
<feature type="domain" description="RING-type" evidence="10">
    <location>
        <begin position="553"/>
        <end position="594"/>
    </location>
</feature>
<evidence type="ECO:0000256" key="2">
    <source>
        <dbReference type="ARBA" id="ARBA00012483"/>
    </source>
</evidence>
<keyword evidence="4" id="KW-0479">Metal-binding</keyword>
<dbReference type="SMART" id="SM00184">
    <property type="entry name" value="RING"/>
    <property type="match status" value="1"/>
</dbReference>
<evidence type="ECO:0000256" key="3">
    <source>
        <dbReference type="ARBA" id="ARBA00022679"/>
    </source>
</evidence>
<evidence type="ECO:0000256" key="6">
    <source>
        <dbReference type="ARBA" id="ARBA00022786"/>
    </source>
</evidence>
<comment type="caution">
    <text evidence="11">The sequence shown here is derived from an EMBL/GenBank/DDBJ whole genome shotgun (WGS) entry which is preliminary data.</text>
</comment>
<dbReference type="InterPro" id="IPR045191">
    <property type="entry name" value="MBR1/2-like"/>
</dbReference>
<feature type="compositionally biased region" description="Low complexity" evidence="9">
    <location>
        <begin position="345"/>
        <end position="357"/>
    </location>
</feature>
<evidence type="ECO:0000256" key="1">
    <source>
        <dbReference type="ARBA" id="ARBA00000900"/>
    </source>
</evidence>
<dbReference type="PANTHER" id="PTHR22937:SF219">
    <property type="entry name" value="RING-TYPE E3 UBIQUITIN TRANSFERASE"/>
    <property type="match status" value="1"/>
</dbReference>
<keyword evidence="12" id="KW-1185">Reference proteome</keyword>
<dbReference type="Pfam" id="PF13639">
    <property type="entry name" value="zf-RING_2"/>
    <property type="match status" value="1"/>
</dbReference>
<evidence type="ECO:0000313" key="12">
    <source>
        <dbReference type="Proteomes" id="UP001085076"/>
    </source>
</evidence>
<dbReference type="GO" id="GO:0061630">
    <property type="term" value="F:ubiquitin protein ligase activity"/>
    <property type="evidence" value="ECO:0007669"/>
    <property type="project" value="UniProtKB-EC"/>
</dbReference>
<feature type="region of interest" description="Disordered" evidence="9">
    <location>
        <begin position="68"/>
        <end position="115"/>
    </location>
</feature>
<evidence type="ECO:0000256" key="7">
    <source>
        <dbReference type="ARBA" id="ARBA00022833"/>
    </source>
</evidence>
<feature type="compositionally biased region" description="Polar residues" evidence="9">
    <location>
        <begin position="379"/>
        <end position="395"/>
    </location>
</feature>
<keyword evidence="3" id="KW-0808">Transferase</keyword>
<feature type="compositionally biased region" description="Polar residues" evidence="9">
    <location>
        <begin position="358"/>
        <end position="367"/>
    </location>
</feature>
<dbReference type="GO" id="GO:0008270">
    <property type="term" value="F:zinc ion binding"/>
    <property type="evidence" value="ECO:0007669"/>
    <property type="project" value="UniProtKB-KW"/>
</dbReference>
<evidence type="ECO:0000256" key="8">
    <source>
        <dbReference type="PROSITE-ProRule" id="PRU00175"/>
    </source>
</evidence>
<organism evidence="11 12">
    <name type="scientific">Dioscorea zingiberensis</name>
    <dbReference type="NCBI Taxonomy" id="325984"/>
    <lineage>
        <taxon>Eukaryota</taxon>
        <taxon>Viridiplantae</taxon>
        <taxon>Streptophyta</taxon>
        <taxon>Embryophyta</taxon>
        <taxon>Tracheophyta</taxon>
        <taxon>Spermatophyta</taxon>
        <taxon>Magnoliopsida</taxon>
        <taxon>Liliopsida</taxon>
        <taxon>Dioscoreales</taxon>
        <taxon>Dioscoreaceae</taxon>
        <taxon>Dioscorea</taxon>
    </lineage>
</organism>
<keyword evidence="7" id="KW-0862">Zinc</keyword>
<evidence type="ECO:0000256" key="5">
    <source>
        <dbReference type="ARBA" id="ARBA00022771"/>
    </source>
</evidence>
<sequence length="600" mass="64658">MEGPGSIFQTSLEELFAEITPVYSLTPGETNMPSVNVAGGGSAVMDVQQSYGPLSDEIQGGNAETIVELGDGDDAVGGSRKRKTTEQELGQSSESEANSSETNNSSPPPAPVSDDDASFIIIFDSSNDALDVNLSEEHQNQRRRITTENLASDSYPSVHVAGSSETAVANSGIRIGHAHQGDDVISVTSNQTLEEVPVVSNAANAVNANLNSEPRLAVASVLRQSLHPSLSPEAFSASIEDLIYSIPAEDLQDATREITFYINQETNQIFENSENFPGNNIVHLTEGSPNLNVANAINMDAIPEAGRVAGIHPSSEPNGNTSSLTRHQLQLLKLIQRYSPNVLSQSGSSLVNSQSRGPSVNSQSRGPSVNSQSVNSQSRGPSVNSQSRGLPVNSQPGGPVGFFPPVYSGPSNSIRIGHQSGARTPVNNQQPFFDAIGLVERISDDENDLPPFLYSPWYGSGRGALGIAERLQFRYGEDFVRRIGLTAESGRFYDRHRDLRLDVDNMSYEELLALEERIGVVPTGLNEEAKSKCMKLWKFTSAELKIPEEVEPCCICQEEYEDGVEVATMNCGHKYHSGCIKKWLGGKNFCPICRESAKAG</sequence>
<feature type="compositionally biased region" description="Low complexity" evidence="9">
    <location>
        <begin position="368"/>
        <end position="378"/>
    </location>
</feature>
<dbReference type="OrthoDB" id="8062037at2759"/>
<feature type="region of interest" description="Disordered" evidence="9">
    <location>
        <begin position="345"/>
        <end position="404"/>
    </location>
</feature>
<dbReference type="Proteomes" id="UP001085076">
    <property type="component" value="Miscellaneous, Linkage group lg01"/>
</dbReference>
<name>A0A9D5HV98_9LILI</name>
<keyword evidence="6" id="KW-0833">Ubl conjugation pathway</keyword>
<protein>
    <recommendedName>
        <fullName evidence="2">RING-type E3 ubiquitin transferase</fullName>
        <ecNumber evidence="2">2.3.2.27</ecNumber>
    </recommendedName>
</protein>
<dbReference type="InterPro" id="IPR001841">
    <property type="entry name" value="Znf_RING"/>
</dbReference>
<proteinExistence type="predicted"/>
<dbReference type="AlphaFoldDB" id="A0A9D5HV98"/>
<dbReference type="SUPFAM" id="SSF57850">
    <property type="entry name" value="RING/U-box"/>
    <property type="match status" value="1"/>
</dbReference>